<keyword evidence="3" id="KW-1185">Reference proteome</keyword>
<proteinExistence type="predicted"/>
<dbReference type="EMBL" id="BLXT01005610">
    <property type="protein sequence ID" value="GFO24286.1"/>
    <property type="molecule type" value="Genomic_DNA"/>
</dbReference>
<accession>A0AAV4BYU6</accession>
<evidence type="ECO:0000256" key="1">
    <source>
        <dbReference type="SAM" id="MobiDB-lite"/>
    </source>
</evidence>
<dbReference type="Proteomes" id="UP000735302">
    <property type="component" value="Unassembled WGS sequence"/>
</dbReference>
<sequence length="85" mass="9617">MALGQNMRNRLLSFPAQTTQSSGRLTVSRSSRQEERVHRSCTTNLHCITPVQILQITMCLEGFIERGESLIRTLCRTPEFYGATS</sequence>
<evidence type="ECO:0000313" key="3">
    <source>
        <dbReference type="Proteomes" id="UP000735302"/>
    </source>
</evidence>
<protein>
    <submittedName>
        <fullName evidence="2">Uncharacterized protein</fullName>
    </submittedName>
</protein>
<organism evidence="2 3">
    <name type="scientific">Plakobranchus ocellatus</name>
    <dbReference type="NCBI Taxonomy" id="259542"/>
    <lineage>
        <taxon>Eukaryota</taxon>
        <taxon>Metazoa</taxon>
        <taxon>Spiralia</taxon>
        <taxon>Lophotrochozoa</taxon>
        <taxon>Mollusca</taxon>
        <taxon>Gastropoda</taxon>
        <taxon>Heterobranchia</taxon>
        <taxon>Euthyneura</taxon>
        <taxon>Panpulmonata</taxon>
        <taxon>Sacoglossa</taxon>
        <taxon>Placobranchoidea</taxon>
        <taxon>Plakobranchidae</taxon>
        <taxon>Plakobranchus</taxon>
    </lineage>
</organism>
<evidence type="ECO:0000313" key="2">
    <source>
        <dbReference type="EMBL" id="GFO24286.1"/>
    </source>
</evidence>
<reference evidence="2 3" key="1">
    <citation type="journal article" date="2021" name="Elife">
        <title>Chloroplast acquisition without the gene transfer in kleptoplastic sea slugs, Plakobranchus ocellatus.</title>
        <authorList>
            <person name="Maeda T."/>
            <person name="Takahashi S."/>
            <person name="Yoshida T."/>
            <person name="Shimamura S."/>
            <person name="Takaki Y."/>
            <person name="Nagai Y."/>
            <person name="Toyoda A."/>
            <person name="Suzuki Y."/>
            <person name="Arimoto A."/>
            <person name="Ishii H."/>
            <person name="Satoh N."/>
            <person name="Nishiyama T."/>
            <person name="Hasebe M."/>
            <person name="Maruyama T."/>
            <person name="Minagawa J."/>
            <person name="Obokata J."/>
            <person name="Shigenobu S."/>
        </authorList>
    </citation>
    <scope>NUCLEOTIDE SEQUENCE [LARGE SCALE GENOMIC DNA]</scope>
</reference>
<comment type="caution">
    <text evidence="2">The sequence shown here is derived from an EMBL/GenBank/DDBJ whole genome shotgun (WGS) entry which is preliminary data.</text>
</comment>
<feature type="compositionally biased region" description="Polar residues" evidence="1">
    <location>
        <begin position="15"/>
        <end position="30"/>
    </location>
</feature>
<name>A0AAV4BYU6_9GAST</name>
<dbReference type="AlphaFoldDB" id="A0AAV4BYU6"/>
<gene>
    <name evidence="2" type="ORF">PoB_005079100</name>
</gene>
<feature type="region of interest" description="Disordered" evidence="1">
    <location>
        <begin position="1"/>
        <end position="33"/>
    </location>
</feature>